<proteinExistence type="predicted"/>
<gene>
    <name evidence="1" type="ORF">RhiirA4_291788</name>
</gene>
<reference evidence="1 2" key="1">
    <citation type="submission" date="2015-10" db="EMBL/GenBank/DDBJ databases">
        <title>Genome analyses suggest a sexual origin of heterokaryosis in a supposedly ancient asexual fungus.</title>
        <authorList>
            <person name="Ropars J."/>
            <person name="Sedzielewska K."/>
            <person name="Noel J."/>
            <person name="Charron P."/>
            <person name="Farinelli L."/>
            <person name="Marton T."/>
            <person name="Kruger M."/>
            <person name="Pelin A."/>
            <person name="Brachmann A."/>
            <person name="Corradi N."/>
        </authorList>
    </citation>
    <scope>NUCLEOTIDE SEQUENCE [LARGE SCALE GENOMIC DNA]</scope>
    <source>
        <strain evidence="1 2">A4</strain>
    </source>
</reference>
<dbReference type="EMBL" id="LLXI01002674">
    <property type="protein sequence ID" value="PKY57736.1"/>
    <property type="molecule type" value="Genomic_DNA"/>
</dbReference>
<evidence type="ECO:0000313" key="2">
    <source>
        <dbReference type="Proteomes" id="UP000234323"/>
    </source>
</evidence>
<dbReference type="AlphaFoldDB" id="A0A2I1HFS9"/>
<dbReference type="Proteomes" id="UP000234323">
    <property type="component" value="Unassembled WGS sequence"/>
</dbReference>
<accession>A0A2I1HFS9</accession>
<comment type="caution">
    <text evidence="1">The sequence shown here is derived from an EMBL/GenBank/DDBJ whole genome shotgun (WGS) entry which is preliminary data.</text>
</comment>
<feature type="non-terminal residue" evidence="1">
    <location>
        <position position="126"/>
    </location>
</feature>
<sequence length="126" mass="13686">MIEAILEGNRFRTVGKSFVITSGTTLSELETLLNSYIENFEAQSGSGEDGPQTFESRVRIVNLSSAPNPEQIPFSSDPSNIQWSKDVKAETKAKRRPAPTLSAINSGFEAMSSKLDSGFTQVVEAI</sequence>
<keyword evidence="2" id="KW-1185">Reference proteome</keyword>
<protein>
    <submittedName>
        <fullName evidence="1">Uncharacterized protein</fullName>
    </submittedName>
</protein>
<evidence type="ECO:0000313" key="1">
    <source>
        <dbReference type="EMBL" id="PKY57736.1"/>
    </source>
</evidence>
<name>A0A2I1HFS9_9GLOM</name>
<organism evidence="1 2">
    <name type="scientific">Rhizophagus irregularis</name>
    <dbReference type="NCBI Taxonomy" id="588596"/>
    <lineage>
        <taxon>Eukaryota</taxon>
        <taxon>Fungi</taxon>
        <taxon>Fungi incertae sedis</taxon>
        <taxon>Mucoromycota</taxon>
        <taxon>Glomeromycotina</taxon>
        <taxon>Glomeromycetes</taxon>
        <taxon>Glomerales</taxon>
        <taxon>Glomeraceae</taxon>
        <taxon>Rhizophagus</taxon>
    </lineage>
</organism>